<dbReference type="AlphaFoldDB" id="A0AA44QDX1"/>
<proteinExistence type="predicted"/>
<organism evidence="1 2">
    <name type="scientific">Bacillus cereus</name>
    <dbReference type="NCBI Taxonomy" id="1396"/>
    <lineage>
        <taxon>Bacteria</taxon>
        <taxon>Bacillati</taxon>
        <taxon>Bacillota</taxon>
        <taxon>Bacilli</taxon>
        <taxon>Bacillales</taxon>
        <taxon>Bacillaceae</taxon>
        <taxon>Bacillus</taxon>
        <taxon>Bacillus cereus group</taxon>
    </lineage>
</organism>
<accession>A0AA44QDX1</accession>
<evidence type="ECO:0000313" key="1">
    <source>
        <dbReference type="EMBL" id="PFS07045.1"/>
    </source>
</evidence>
<reference evidence="1 2" key="1">
    <citation type="submission" date="2017-09" db="EMBL/GenBank/DDBJ databases">
        <title>Large-scale bioinformatics analysis of Bacillus genomes uncovers conserved roles of natural products in bacterial physiology.</title>
        <authorList>
            <consortium name="Agbiome Team Llc"/>
            <person name="Bleich R.M."/>
            <person name="Grubbs K.J."/>
            <person name="Santa Maria K.C."/>
            <person name="Allen S.E."/>
            <person name="Farag S."/>
            <person name="Shank E.A."/>
            <person name="Bowers A."/>
        </authorList>
    </citation>
    <scope>NUCLEOTIDE SEQUENCE [LARGE SCALE GENOMIC DNA]</scope>
    <source>
        <strain evidence="1 2">AFS067272</strain>
    </source>
</reference>
<dbReference type="EMBL" id="NVBO01000020">
    <property type="protein sequence ID" value="PFS07045.1"/>
    <property type="molecule type" value="Genomic_DNA"/>
</dbReference>
<gene>
    <name evidence="1" type="ORF">COK38_02295</name>
</gene>
<sequence length="70" mass="8459">MTFPIYLLLLNVKPIWSFCMNTLSNSLYNEVSEILWFGKIVHFCSIHDVENDIMKKCVYHFLKKEKYIIR</sequence>
<protein>
    <submittedName>
        <fullName evidence="1">Uncharacterized protein</fullName>
    </submittedName>
</protein>
<evidence type="ECO:0000313" key="2">
    <source>
        <dbReference type="Proteomes" id="UP000226357"/>
    </source>
</evidence>
<comment type="caution">
    <text evidence="1">The sequence shown here is derived from an EMBL/GenBank/DDBJ whole genome shotgun (WGS) entry which is preliminary data.</text>
</comment>
<dbReference type="Proteomes" id="UP000226357">
    <property type="component" value="Unassembled WGS sequence"/>
</dbReference>
<name>A0AA44QDX1_BACCE</name>